<accession>A0ABU4WQE5</accession>
<gene>
    <name evidence="2" type="ORF">RFM51_00265</name>
</gene>
<keyword evidence="3" id="KW-1185">Reference proteome</keyword>
<name>A0ABU4WQE5_9HYPH</name>
<dbReference type="PROSITE" id="PS00061">
    <property type="entry name" value="ADH_SHORT"/>
    <property type="match status" value="1"/>
</dbReference>
<dbReference type="SUPFAM" id="SSF51735">
    <property type="entry name" value="NAD(P)-binding Rossmann-fold domains"/>
    <property type="match status" value="1"/>
</dbReference>
<evidence type="ECO:0000313" key="3">
    <source>
        <dbReference type="Proteomes" id="UP001272097"/>
    </source>
</evidence>
<keyword evidence="2" id="KW-0456">Lyase</keyword>
<dbReference type="InterPro" id="IPR036291">
    <property type="entry name" value="NAD(P)-bd_dom_sf"/>
</dbReference>
<reference evidence="2 3" key="1">
    <citation type="submission" date="2023-08" db="EMBL/GenBank/DDBJ databases">
        <title>Implementing the SeqCode for naming new Mesorhizobium species isolated from Vachellia karroo root nodules.</title>
        <authorList>
            <person name="Van Lill M."/>
        </authorList>
    </citation>
    <scope>NUCLEOTIDE SEQUENCE [LARGE SCALE GENOMIC DNA]</scope>
    <source>
        <strain evidence="2 3">VK3E</strain>
    </source>
</reference>
<evidence type="ECO:0000313" key="2">
    <source>
        <dbReference type="EMBL" id="MDX8438004.1"/>
    </source>
</evidence>
<protein>
    <submittedName>
        <fullName evidence="2">GDP-mannose 4,6-dehydratase</fullName>
        <ecNumber evidence="2">4.2.1.47</ecNumber>
    </submittedName>
</protein>
<evidence type="ECO:0000259" key="1">
    <source>
        <dbReference type="Pfam" id="PF16363"/>
    </source>
</evidence>
<feature type="domain" description="NAD(P)-binding" evidence="1">
    <location>
        <begin position="45"/>
        <end position="301"/>
    </location>
</feature>
<dbReference type="InterPro" id="IPR020904">
    <property type="entry name" value="Sc_DH/Rdtase_CS"/>
</dbReference>
<dbReference type="GO" id="GO:0008446">
    <property type="term" value="F:GDP-mannose 4,6-dehydratase activity"/>
    <property type="evidence" value="ECO:0007669"/>
    <property type="project" value="UniProtKB-EC"/>
</dbReference>
<dbReference type="Pfam" id="PF16363">
    <property type="entry name" value="GDP_Man_Dehyd"/>
    <property type="match status" value="1"/>
</dbReference>
<dbReference type="EMBL" id="JAVIIS010000001">
    <property type="protein sequence ID" value="MDX8438004.1"/>
    <property type="molecule type" value="Genomic_DNA"/>
</dbReference>
<dbReference type="EC" id="4.2.1.47" evidence="2"/>
<organism evidence="2 3">
    <name type="scientific">Mesorhizobium australafricanum</name>
    <dbReference type="NCBI Taxonomy" id="3072311"/>
    <lineage>
        <taxon>Bacteria</taxon>
        <taxon>Pseudomonadati</taxon>
        <taxon>Pseudomonadota</taxon>
        <taxon>Alphaproteobacteria</taxon>
        <taxon>Hyphomicrobiales</taxon>
        <taxon>Phyllobacteriaceae</taxon>
        <taxon>Mesorhizobium</taxon>
    </lineage>
</organism>
<dbReference type="Gene3D" id="3.90.25.10">
    <property type="entry name" value="UDP-galactose 4-epimerase, domain 1"/>
    <property type="match status" value="1"/>
</dbReference>
<proteinExistence type="predicted"/>
<dbReference type="Gene3D" id="3.40.50.720">
    <property type="entry name" value="NAD(P)-binding Rossmann-like Domain"/>
    <property type="match status" value="1"/>
</dbReference>
<dbReference type="InterPro" id="IPR016040">
    <property type="entry name" value="NAD(P)-bd_dom"/>
</dbReference>
<dbReference type="PANTHER" id="PTHR43000">
    <property type="entry name" value="DTDP-D-GLUCOSE 4,6-DEHYDRATASE-RELATED"/>
    <property type="match status" value="1"/>
</dbReference>
<sequence length="328" mass="35417">MTTHRILVTGASGFVGKALLQLLEGEYAGCEVFPLGQGEGRRDPIDIRDQEGVDRAVREIQPTALIHLAAVAAPSEARSAPRHAWDVNVTGTMNLAESLMRHAPQARFVHVGSSEAYGASLSSTPVTEQAPLRPVNIYGATKAAADLMIGQMCYDGLRAIRFRPFNHIGPGQSDTYVVADFAHQVAGILSGKSDPIIHVGNIEVERDFLDVRDVVRAYAIAATEDHDAGPDCVYNIASGQPRAIRDILNAIVSQSGVDVEIRIEPQKLRANQIPVAVGDASKARRELNWAPHVPFEQSVADILEYWRQIAAAADGSVPPRTGVQQARQ</sequence>
<dbReference type="Proteomes" id="UP001272097">
    <property type="component" value="Unassembled WGS sequence"/>
</dbReference>
<comment type="caution">
    <text evidence="2">The sequence shown here is derived from an EMBL/GenBank/DDBJ whole genome shotgun (WGS) entry which is preliminary data.</text>
</comment>
<dbReference type="RefSeq" id="WP_320211856.1">
    <property type="nucleotide sequence ID" value="NZ_JAVIIS010000001.1"/>
</dbReference>